<evidence type="ECO:0000313" key="1">
    <source>
        <dbReference type="EMBL" id="OHV29058.1"/>
    </source>
</evidence>
<gene>
    <name evidence="1" type="ORF">CC117_29460</name>
</gene>
<organism evidence="1 2">
    <name type="scientific">Parafrankia colletiae</name>
    <dbReference type="NCBI Taxonomy" id="573497"/>
    <lineage>
        <taxon>Bacteria</taxon>
        <taxon>Bacillati</taxon>
        <taxon>Actinomycetota</taxon>
        <taxon>Actinomycetes</taxon>
        <taxon>Frankiales</taxon>
        <taxon>Frankiaceae</taxon>
        <taxon>Parafrankia</taxon>
    </lineage>
</organism>
<dbReference type="Proteomes" id="UP000179627">
    <property type="component" value="Unassembled WGS sequence"/>
</dbReference>
<protein>
    <submittedName>
        <fullName evidence="1">Uncharacterized protein</fullName>
    </submittedName>
</protein>
<sequence length="64" mass="5572">MGSAAVDVGVVGVEVGPPLGVGCGPPSVGVTVTDGVVGLGAAGVVAAGGALVGAEPPPGPPDTG</sequence>
<evidence type="ECO:0000313" key="2">
    <source>
        <dbReference type="Proteomes" id="UP000179627"/>
    </source>
</evidence>
<dbReference type="AlphaFoldDB" id="A0A1S1Q2E2"/>
<proteinExistence type="predicted"/>
<accession>A0A1S1Q2E2</accession>
<dbReference type="EMBL" id="MBLM01000166">
    <property type="protein sequence ID" value="OHV29058.1"/>
    <property type="molecule type" value="Genomic_DNA"/>
</dbReference>
<comment type="caution">
    <text evidence="1">The sequence shown here is derived from an EMBL/GenBank/DDBJ whole genome shotgun (WGS) entry which is preliminary data.</text>
</comment>
<name>A0A1S1Q2E2_9ACTN</name>
<keyword evidence="2" id="KW-1185">Reference proteome</keyword>
<reference evidence="2" key="1">
    <citation type="submission" date="2016-07" db="EMBL/GenBank/DDBJ databases">
        <title>Sequence Frankia sp. strain CcI1.17.</title>
        <authorList>
            <person name="Ghodhbane-Gtari F."/>
            <person name="Swanson E."/>
            <person name="Gueddou A."/>
            <person name="Morris K."/>
            <person name="Hezbri K."/>
            <person name="Ktari A."/>
            <person name="Nouioui I."/>
            <person name="Abebe-Akele F."/>
            <person name="Simpson S."/>
            <person name="Thomas K."/>
            <person name="Gtari M."/>
            <person name="Tisa L.S."/>
            <person name="Hurst S."/>
        </authorList>
    </citation>
    <scope>NUCLEOTIDE SEQUENCE [LARGE SCALE GENOMIC DNA]</scope>
    <source>
        <strain evidence="2">Cc1.17</strain>
    </source>
</reference>